<dbReference type="InterPro" id="IPR035172">
    <property type="entry name" value="DUF5302"/>
</dbReference>
<protein>
    <recommendedName>
        <fullName evidence="4">DUF5302 domain-containing protein</fullName>
    </recommendedName>
</protein>
<organism evidence="2 3">
    <name type="scientific">Microlunatus kandeliicorticis</name>
    <dbReference type="NCBI Taxonomy" id="1759536"/>
    <lineage>
        <taxon>Bacteria</taxon>
        <taxon>Bacillati</taxon>
        <taxon>Actinomycetota</taxon>
        <taxon>Actinomycetes</taxon>
        <taxon>Propionibacteriales</taxon>
        <taxon>Propionibacteriaceae</taxon>
        <taxon>Microlunatus</taxon>
    </lineage>
</organism>
<feature type="region of interest" description="Disordered" evidence="1">
    <location>
        <begin position="1"/>
        <end position="65"/>
    </location>
</feature>
<dbReference type="RefSeq" id="WP_182559149.1">
    <property type="nucleotide sequence ID" value="NZ_JACGWT010000002.1"/>
</dbReference>
<evidence type="ECO:0000256" key="1">
    <source>
        <dbReference type="SAM" id="MobiDB-lite"/>
    </source>
</evidence>
<keyword evidence="3" id="KW-1185">Reference proteome</keyword>
<dbReference type="Proteomes" id="UP000523079">
    <property type="component" value="Unassembled WGS sequence"/>
</dbReference>
<dbReference type="EMBL" id="JACGWT010000002">
    <property type="protein sequence ID" value="MBA8793543.1"/>
    <property type="molecule type" value="Genomic_DNA"/>
</dbReference>
<accession>A0A7W3P533</accession>
<gene>
    <name evidence="2" type="ORF">FHX74_001148</name>
</gene>
<reference evidence="2 3" key="1">
    <citation type="submission" date="2020-07" db="EMBL/GenBank/DDBJ databases">
        <title>Sequencing the genomes of 1000 actinobacteria strains.</title>
        <authorList>
            <person name="Klenk H.-P."/>
        </authorList>
    </citation>
    <scope>NUCLEOTIDE SEQUENCE [LARGE SCALE GENOMIC DNA]</scope>
    <source>
        <strain evidence="2 3">DSM 100723</strain>
    </source>
</reference>
<evidence type="ECO:0000313" key="3">
    <source>
        <dbReference type="Proteomes" id="UP000523079"/>
    </source>
</evidence>
<dbReference type="Pfam" id="PF17227">
    <property type="entry name" value="DUF5302"/>
    <property type="match status" value="1"/>
</dbReference>
<evidence type="ECO:0000313" key="2">
    <source>
        <dbReference type="EMBL" id="MBA8793543.1"/>
    </source>
</evidence>
<proteinExistence type="predicted"/>
<feature type="compositionally biased region" description="Basic and acidic residues" evidence="1">
    <location>
        <begin position="15"/>
        <end position="45"/>
    </location>
</feature>
<sequence length="65" mass="7262">MTDEKTPADAEETAADAREATKAKFREALAHKQKRGGEDHIDRDPQQATSHGPVSEKRTFRRKTG</sequence>
<evidence type="ECO:0008006" key="4">
    <source>
        <dbReference type="Google" id="ProtNLM"/>
    </source>
</evidence>
<comment type="caution">
    <text evidence="2">The sequence shown here is derived from an EMBL/GenBank/DDBJ whole genome shotgun (WGS) entry which is preliminary data.</text>
</comment>
<dbReference type="AlphaFoldDB" id="A0A7W3P533"/>
<name>A0A7W3P533_9ACTN</name>